<reference evidence="4" key="1">
    <citation type="submission" date="2025-08" db="UniProtKB">
        <authorList>
            <consortium name="RefSeq"/>
        </authorList>
    </citation>
    <scope>IDENTIFICATION</scope>
</reference>
<name>A0A6P8F9T9_CLUHA</name>
<dbReference type="InterPro" id="IPR053257">
    <property type="entry name" value="Cu-only_SOD"/>
</dbReference>
<dbReference type="PANTHER" id="PTHR20910:SF1">
    <property type="entry name" value="SUPEROXIDE DISMUTASE COPPER_ZINC BINDING DOMAIN-CONTAINING PROTEIN"/>
    <property type="match status" value="1"/>
</dbReference>
<evidence type="ECO:0000313" key="4">
    <source>
        <dbReference type="RefSeq" id="XP_031419917.1"/>
    </source>
</evidence>
<dbReference type="Gene3D" id="2.60.40.200">
    <property type="entry name" value="Superoxide dismutase, copper/zinc binding domain"/>
    <property type="match status" value="2"/>
</dbReference>
<dbReference type="AlphaFoldDB" id="A0A6P8F9T9"/>
<dbReference type="GO" id="GO:0046872">
    <property type="term" value="F:metal ion binding"/>
    <property type="evidence" value="ECO:0007669"/>
    <property type="project" value="InterPro"/>
</dbReference>
<sequence length="615" mass="65629">MCVTYALLLFALWGSACCVQYRAEFNMAGVMGYVQFDSASAKANASLTGTGTCGALNLSLSVFPVMYGTFRQPCLETHIGASVFDFSISSPVSTANVSSLFAQMSNLDALSLTVTTCDGTKSCAVVRREEQARTWRARFFTPVAGDVYFRQIAGVEEATVLADLYYVQRSAANLANVSVRLVSASSATSCDALLSSSTDLAGQTTLGTLSVGSPVTAVKSRLHVSSFNGSTARYLLLHMSATNSFECAQIRVLEEKVVVSRVDMRGIKGYVMFSQACPFHTTMIRVNLTNLRGLVGPYHVHNYPLPETRSPPQSRCTNDNIGGHWNPFNVNVSSPAYPSGPGSTHDLYEVGDLSSKHGFLTERRELEGSFVDFSLPLFGRNSIVGRSMVIHEPNGARFVCSSIGYPGAVTVGRVVFQFPVVGTVLLTQLTSNPDSDVSIFLDLSYGVPSTQATQGHNWHVHMYPIGSATDDNLSRCGTTGGHWNPFNANVTDGTYATYCRPESQFACEIGDLSSKNRRLDLGPEVGVLAAKSFFTDSTLLLSGTTSSIGRSLVIHAENGGGPRIACANLTLLRLPAASTGSWLGGGVSTGSVRFSQDSPQGLTKLNVSLSNLGGL</sequence>
<feature type="chain" id="PRO_5028444738" evidence="1">
    <location>
        <begin position="19"/>
        <end position="615"/>
    </location>
</feature>
<dbReference type="GeneID" id="116219910"/>
<evidence type="ECO:0000259" key="2">
    <source>
        <dbReference type="Pfam" id="PF00080"/>
    </source>
</evidence>
<organism evidence="3 4">
    <name type="scientific">Clupea harengus</name>
    <name type="common">Atlantic herring</name>
    <dbReference type="NCBI Taxonomy" id="7950"/>
    <lineage>
        <taxon>Eukaryota</taxon>
        <taxon>Metazoa</taxon>
        <taxon>Chordata</taxon>
        <taxon>Craniata</taxon>
        <taxon>Vertebrata</taxon>
        <taxon>Euteleostomi</taxon>
        <taxon>Actinopterygii</taxon>
        <taxon>Neopterygii</taxon>
        <taxon>Teleostei</taxon>
        <taxon>Clupei</taxon>
        <taxon>Clupeiformes</taxon>
        <taxon>Clupeoidei</taxon>
        <taxon>Clupeidae</taxon>
        <taxon>Clupea</taxon>
    </lineage>
</organism>
<feature type="domain" description="Superoxide dismutase copper/zinc binding" evidence="2">
    <location>
        <begin position="421"/>
        <end position="567"/>
    </location>
</feature>
<dbReference type="Proteomes" id="UP000515152">
    <property type="component" value="Chromosome 26"/>
</dbReference>
<gene>
    <name evidence="4" type="primary">LOC116219910</name>
</gene>
<dbReference type="PANTHER" id="PTHR20910">
    <property type="entry name" value="AGAP001623-PA"/>
    <property type="match status" value="1"/>
</dbReference>
<dbReference type="SUPFAM" id="SSF49329">
    <property type="entry name" value="Cu,Zn superoxide dismutase-like"/>
    <property type="match status" value="2"/>
</dbReference>
<dbReference type="GO" id="GO:0006801">
    <property type="term" value="P:superoxide metabolic process"/>
    <property type="evidence" value="ECO:0007669"/>
    <property type="project" value="InterPro"/>
</dbReference>
<keyword evidence="3" id="KW-1185">Reference proteome</keyword>
<proteinExistence type="predicted"/>
<feature type="domain" description="Superoxide dismutase copper/zinc binding" evidence="2">
    <location>
        <begin position="267"/>
        <end position="393"/>
    </location>
</feature>
<dbReference type="Pfam" id="PF00080">
    <property type="entry name" value="Sod_Cu"/>
    <property type="match status" value="2"/>
</dbReference>
<dbReference type="InterPro" id="IPR036423">
    <property type="entry name" value="SOD-like_Cu/Zn_dom_sf"/>
</dbReference>
<feature type="signal peptide" evidence="1">
    <location>
        <begin position="1"/>
        <end position="18"/>
    </location>
</feature>
<evidence type="ECO:0000313" key="3">
    <source>
        <dbReference type="Proteomes" id="UP000515152"/>
    </source>
</evidence>
<accession>A0A6P8F9T9</accession>
<protein>
    <submittedName>
        <fullName evidence="4">Uncharacterized protein LOC116219910</fullName>
    </submittedName>
</protein>
<dbReference type="OrthoDB" id="159229at2759"/>
<dbReference type="RefSeq" id="XP_031419917.1">
    <property type="nucleotide sequence ID" value="XM_031564057.2"/>
</dbReference>
<dbReference type="InterPro" id="IPR001424">
    <property type="entry name" value="SOD_Cu_Zn_dom"/>
</dbReference>
<keyword evidence="1" id="KW-0732">Signal</keyword>
<evidence type="ECO:0000256" key="1">
    <source>
        <dbReference type="SAM" id="SignalP"/>
    </source>
</evidence>
<dbReference type="KEGG" id="char:116219910"/>